<dbReference type="GO" id="GO:0008146">
    <property type="term" value="F:sulfotransferase activity"/>
    <property type="evidence" value="ECO:0007669"/>
    <property type="project" value="InterPro"/>
</dbReference>
<dbReference type="Gene3D" id="3.40.50.300">
    <property type="entry name" value="P-loop containing nucleotide triphosphate hydrolases"/>
    <property type="match status" value="1"/>
</dbReference>
<dbReference type="Pfam" id="PF13469">
    <property type="entry name" value="Sulfotransfer_3"/>
    <property type="match status" value="1"/>
</dbReference>
<dbReference type="InterPro" id="IPR027417">
    <property type="entry name" value="P-loop_NTPase"/>
</dbReference>
<dbReference type="OrthoDB" id="981508at2"/>
<dbReference type="PANTHER" id="PTHR10605:SF56">
    <property type="entry name" value="BIFUNCTIONAL HEPARAN SULFATE N-DEACETYLASE_N-SULFOTRANSFERASE"/>
    <property type="match status" value="1"/>
</dbReference>
<proteinExistence type="predicted"/>
<dbReference type="EMBL" id="FMXQ01000006">
    <property type="protein sequence ID" value="SDB40202.1"/>
    <property type="molecule type" value="Genomic_DNA"/>
</dbReference>
<sequence>MLDVLRMAGDRLLGRLPDPAEMPELLAQGDLRGPDFFCIGMQKGGTRWLFDQLNHHPDFWMPAIKELHYFNENIHLKWAEPLYTKARYGRSRLNRKLTRSHMRPLEDGDIEWLRALIWLHGKPLDFDRYKRLFSPKGDRLSGDITPTYAIIADEKVQAACRNLPDAKVVYVVREPIERFWSHYCMMARQQKWENAADFATVENFIRTGSGIRHSSPTVNVARWKDAGAADRFGLFFFDELRTEPAKLRAKIIGFLGGDPGKPSGTLPPGFNRKSTDPKVVMSDKVREHLVDILGDEIRRAAAEFGGPAEAWPKKYGL</sequence>
<keyword evidence="1 2" id="KW-0808">Transferase</keyword>
<protein>
    <submittedName>
        <fullName evidence="2">Sulfotransferase family protein</fullName>
    </submittedName>
</protein>
<dbReference type="SUPFAM" id="SSF52540">
    <property type="entry name" value="P-loop containing nucleoside triphosphate hydrolases"/>
    <property type="match status" value="1"/>
</dbReference>
<dbReference type="AlphaFoldDB" id="A0A1G6D4W7"/>
<keyword evidence="3" id="KW-1185">Reference proteome</keyword>
<dbReference type="PANTHER" id="PTHR10605">
    <property type="entry name" value="HEPARAN SULFATE SULFOTRANSFERASE"/>
    <property type="match status" value="1"/>
</dbReference>
<reference evidence="2 3" key="1">
    <citation type="submission" date="2016-10" db="EMBL/GenBank/DDBJ databases">
        <authorList>
            <person name="de Groot N.N."/>
        </authorList>
    </citation>
    <scope>NUCLEOTIDE SEQUENCE [LARGE SCALE GENOMIC DNA]</scope>
    <source>
        <strain evidence="2 3">ATCC 35022</strain>
    </source>
</reference>
<evidence type="ECO:0000313" key="2">
    <source>
        <dbReference type="EMBL" id="SDB40202.1"/>
    </source>
</evidence>
<dbReference type="Proteomes" id="UP000199071">
    <property type="component" value="Unassembled WGS sequence"/>
</dbReference>
<evidence type="ECO:0000313" key="3">
    <source>
        <dbReference type="Proteomes" id="UP000199071"/>
    </source>
</evidence>
<dbReference type="STRING" id="665467.SAMN02982931_03022"/>
<dbReference type="RefSeq" id="WP_139167853.1">
    <property type="nucleotide sequence ID" value="NZ_FMXQ01000006.1"/>
</dbReference>
<organism evidence="2 3">
    <name type="scientific">Bauldia litoralis</name>
    <dbReference type="NCBI Taxonomy" id="665467"/>
    <lineage>
        <taxon>Bacteria</taxon>
        <taxon>Pseudomonadati</taxon>
        <taxon>Pseudomonadota</taxon>
        <taxon>Alphaproteobacteria</taxon>
        <taxon>Hyphomicrobiales</taxon>
        <taxon>Kaistiaceae</taxon>
        <taxon>Bauldia</taxon>
    </lineage>
</organism>
<dbReference type="InterPro" id="IPR037359">
    <property type="entry name" value="NST/OST"/>
</dbReference>
<accession>A0A1G6D4W7</accession>
<gene>
    <name evidence="2" type="ORF">SAMN02982931_03022</name>
</gene>
<name>A0A1G6D4W7_9HYPH</name>
<evidence type="ECO:0000256" key="1">
    <source>
        <dbReference type="ARBA" id="ARBA00022679"/>
    </source>
</evidence>